<proteinExistence type="predicted"/>
<accession>A0ABS7DJB5</accession>
<comment type="caution">
    <text evidence="3">The sequence shown here is derived from an EMBL/GenBank/DDBJ whole genome shotgun (WGS) entry which is preliminary data.</text>
</comment>
<name>A0ABS7DJB5_9FIRM</name>
<feature type="transmembrane region" description="Helical" evidence="1">
    <location>
        <begin position="294"/>
        <end position="312"/>
    </location>
</feature>
<feature type="transmembrane region" description="Helical" evidence="1">
    <location>
        <begin position="250"/>
        <end position="269"/>
    </location>
</feature>
<keyword evidence="3" id="KW-0012">Acyltransferase</keyword>
<dbReference type="EMBL" id="JAGFNZ010000001">
    <property type="protein sequence ID" value="MBW7571313.1"/>
    <property type="molecule type" value="Genomic_DNA"/>
</dbReference>
<protein>
    <submittedName>
        <fullName evidence="3">Acyltransferase family protein</fullName>
    </submittedName>
</protein>
<feature type="transmembrane region" description="Helical" evidence="1">
    <location>
        <begin position="171"/>
        <end position="191"/>
    </location>
</feature>
<evidence type="ECO:0000313" key="3">
    <source>
        <dbReference type="EMBL" id="MBW7571313.1"/>
    </source>
</evidence>
<dbReference type="RefSeq" id="WP_219938525.1">
    <property type="nucleotide sequence ID" value="NZ_JAGFNZ010000001.1"/>
</dbReference>
<feature type="transmembrane region" description="Helical" evidence="1">
    <location>
        <begin position="145"/>
        <end position="165"/>
    </location>
</feature>
<feature type="transmembrane region" description="Helical" evidence="1">
    <location>
        <begin position="5"/>
        <end position="25"/>
    </location>
</feature>
<sequence>MSIELLRILLMLMIVTLHYLGHGGMLDAVSPGGGRYVFVWTLETFSYIGVNGFILISGYYLAGSAFKMKKLIGLIIQIVSTSAAIYLIFVAAGLAPFTKGQLFGAFFPVITGKYWFATSYIALYCLFPFLNMVVKTATKQQMQILVFLLSAMFCSWNAFFPPLTIMSTNGGYNVVWMVCLYFFAAYLRLYWDHQVNKFLYLAGAVLCCVFVAWKKCTGSDAFLSYVSVPITLAAILLFLFFREASITNRAVGKVISFVSPLTFGVYLISDNTWVRRILYTNILHTSLYFESSKIVYMIPASVLGIFVVSMLLEQVRKLLLQPFLESAAYQKFCDWISGLKFLQGYAQNDNGRAA</sequence>
<evidence type="ECO:0000256" key="1">
    <source>
        <dbReference type="SAM" id="Phobius"/>
    </source>
</evidence>
<keyword evidence="3" id="KW-0808">Transferase</keyword>
<evidence type="ECO:0000313" key="4">
    <source>
        <dbReference type="Proteomes" id="UP000719942"/>
    </source>
</evidence>
<feature type="transmembrane region" description="Helical" evidence="1">
    <location>
        <begin position="114"/>
        <end position="133"/>
    </location>
</feature>
<keyword evidence="1" id="KW-0812">Transmembrane</keyword>
<dbReference type="Proteomes" id="UP000719942">
    <property type="component" value="Unassembled WGS sequence"/>
</dbReference>
<reference evidence="3 4" key="1">
    <citation type="submission" date="2021-03" db="EMBL/GenBank/DDBJ databases">
        <title>Caproiciproducens sp. nov. isolated from feces of cow.</title>
        <authorList>
            <person name="Choi J.-Y."/>
        </authorList>
    </citation>
    <scope>NUCLEOTIDE SEQUENCE [LARGE SCALE GENOMIC DNA]</scope>
    <source>
        <strain evidence="3 4">AGMB10547</strain>
    </source>
</reference>
<dbReference type="Pfam" id="PF01757">
    <property type="entry name" value="Acyl_transf_3"/>
    <property type="match status" value="1"/>
</dbReference>
<keyword evidence="4" id="KW-1185">Reference proteome</keyword>
<organism evidence="3 4">
    <name type="scientific">Caproiciproducens faecalis</name>
    <dbReference type="NCBI Taxonomy" id="2820301"/>
    <lineage>
        <taxon>Bacteria</taxon>
        <taxon>Bacillati</taxon>
        <taxon>Bacillota</taxon>
        <taxon>Clostridia</taxon>
        <taxon>Eubacteriales</taxon>
        <taxon>Acutalibacteraceae</taxon>
        <taxon>Caproiciproducens</taxon>
    </lineage>
</organism>
<feature type="transmembrane region" description="Helical" evidence="1">
    <location>
        <begin position="198"/>
        <end position="215"/>
    </location>
</feature>
<evidence type="ECO:0000259" key="2">
    <source>
        <dbReference type="Pfam" id="PF01757"/>
    </source>
</evidence>
<dbReference type="GO" id="GO:0016746">
    <property type="term" value="F:acyltransferase activity"/>
    <property type="evidence" value="ECO:0007669"/>
    <property type="project" value="UniProtKB-KW"/>
</dbReference>
<gene>
    <name evidence="3" type="ORF">J5W02_00665</name>
</gene>
<feature type="transmembrane region" description="Helical" evidence="1">
    <location>
        <begin position="74"/>
        <end position="94"/>
    </location>
</feature>
<keyword evidence="1" id="KW-1133">Transmembrane helix</keyword>
<feature type="domain" description="Acyltransferase 3" evidence="2">
    <location>
        <begin position="2"/>
        <end position="310"/>
    </location>
</feature>
<keyword evidence="1" id="KW-0472">Membrane</keyword>
<dbReference type="InterPro" id="IPR002656">
    <property type="entry name" value="Acyl_transf_3_dom"/>
</dbReference>
<feature type="transmembrane region" description="Helical" evidence="1">
    <location>
        <begin position="221"/>
        <end position="241"/>
    </location>
</feature>
<feature type="transmembrane region" description="Helical" evidence="1">
    <location>
        <begin position="45"/>
        <end position="62"/>
    </location>
</feature>